<organism evidence="3 4">
    <name type="scientific">Flexivirga alba</name>
    <dbReference type="NCBI Taxonomy" id="702742"/>
    <lineage>
        <taxon>Bacteria</taxon>
        <taxon>Bacillati</taxon>
        <taxon>Actinomycetota</taxon>
        <taxon>Actinomycetes</taxon>
        <taxon>Micrococcales</taxon>
        <taxon>Dermacoccaceae</taxon>
        <taxon>Flexivirga</taxon>
    </lineage>
</organism>
<protein>
    <recommendedName>
        <fullName evidence="5">DUF3558 domain-containing protein</fullName>
    </recommendedName>
</protein>
<dbReference type="RefSeq" id="WP_382404339.1">
    <property type="nucleotide sequence ID" value="NZ_JBHSWH010000001.1"/>
</dbReference>
<feature type="region of interest" description="Disordered" evidence="1">
    <location>
        <begin position="22"/>
        <end position="62"/>
    </location>
</feature>
<proteinExistence type="predicted"/>
<evidence type="ECO:0000256" key="1">
    <source>
        <dbReference type="SAM" id="MobiDB-lite"/>
    </source>
</evidence>
<feature type="chain" id="PRO_5047343652" description="DUF3558 domain-containing protein" evidence="2">
    <location>
        <begin position="26"/>
        <end position="207"/>
    </location>
</feature>
<name>A0ABW2ALJ4_9MICO</name>
<evidence type="ECO:0008006" key="5">
    <source>
        <dbReference type="Google" id="ProtNLM"/>
    </source>
</evidence>
<evidence type="ECO:0000256" key="2">
    <source>
        <dbReference type="SAM" id="SignalP"/>
    </source>
</evidence>
<feature type="compositionally biased region" description="Low complexity" evidence="1">
    <location>
        <begin position="36"/>
        <end position="56"/>
    </location>
</feature>
<gene>
    <name evidence="3" type="ORF">ACFQDH_21125</name>
</gene>
<keyword evidence="4" id="KW-1185">Reference proteome</keyword>
<evidence type="ECO:0000313" key="3">
    <source>
        <dbReference type="EMBL" id="MFC6707672.1"/>
    </source>
</evidence>
<dbReference type="Proteomes" id="UP001596298">
    <property type="component" value="Unassembled WGS sequence"/>
</dbReference>
<dbReference type="EMBL" id="JBHSWH010000001">
    <property type="protein sequence ID" value="MFC6707672.1"/>
    <property type="molecule type" value="Genomic_DNA"/>
</dbReference>
<sequence>MKAKTLAACLLAAAAVPLAGCSASASTPPKSSNSHPATSSTTSGTTSSKAPGTATPKNTATAHVVDRAAPSEAAKMICTDETRDNITTVLSVEPAPKPVSTWRNNTYTCTYRLPTGPIVLTVHEAADVRAATAYTAGQRSTVQGEKGLAGLNPGAFGTSDGIVVLQKDNDTMRVDTSHLSPDSRLYPRRAAFAYNIAAVVLGCWTGN</sequence>
<evidence type="ECO:0000313" key="4">
    <source>
        <dbReference type="Proteomes" id="UP001596298"/>
    </source>
</evidence>
<comment type="caution">
    <text evidence="3">The sequence shown here is derived from an EMBL/GenBank/DDBJ whole genome shotgun (WGS) entry which is preliminary data.</text>
</comment>
<feature type="compositionally biased region" description="Polar residues" evidence="1">
    <location>
        <begin position="26"/>
        <end position="35"/>
    </location>
</feature>
<accession>A0ABW2ALJ4</accession>
<reference evidence="4" key="1">
    <citation type="journal article" date="2019" name="Int. J. Syst. Evol. Microbiol.">
        <title>The Global Catalogue of Microorganisms (GCM) 10K type strain sequencing project: providing services to taxonomists for standard genome sequencing and annotation.</title>
        <authorList>
            <consortium name="The Broad Institute Genomics Platform"/>
            <consortium name="The Broad Institute Genome Sequencing Center for Infectious Disease"/>
            <person name="Wu L."/>
            <person name="Ma J."/>
        </authorList>
    </citation>
    <scope>NUCLEOTIDE SEQUENCE [LARGE SCALE GENOMIC DNA]</scope>
    <source>
        <strain evidence="4">CCUG 58127</strain>
    </source>
</reference>
<keyword evidence="2" id="KW-0732">Signal</keyword>
<feature type="signal peptide" evidence="2">
    <location>
        <begin position="1"/>
        <end position="25"/>
    </location>
</feature>